<protein>
    <submittedName>
        <fullName evidence="3">Tripartite tricarboxylate transporter permease</fullName>
    </submittedName>
</protein>
<keyword evidence="1" id="KW-0812">Transmembrane</keyword>
<evidence type="ECO:0000259" key="2">
    <source>
        <dbReference type="Pfam" id="PF01970"/>
    </source>
</evidence>
<keyword evidence="1" id="KW-1133">Transmembrane helix</keyword>
<feature type="transmembrane region" description="Helical" evidence="1">
    <location>
        <begin position="230"/>
        <end position="248"/>
    </location>
</feature>
<keyword evidence="1" id="KW-0472">Membrane</keyword>
<evidence type="ECO:0000313" key="3">
    <source>
        <dbReference type="EMBL" id="NUB91785.1"/>
    </source>
</evidence>
<dbReference type="Pfam" id="PF01970">
    <property type="entry name" value="TctA"/>
    <property type="match status" value="1"/>
</dbReference>
<evidence type="ECO:0000313" key="4">
    <source>
        <dbReference type="Proteomes" id="UP000728647"/>
    </source>
</evidence>
<organism evidence="3 4">
    <name type="scientific">Haloterrigena gelatinilytica</name>
    <dbReference type="NCBI Taxonomy" id="2741724"/>
    <lineage>
        <taxon>Archaea</taxon>
        <taxon>Methanobacteriati</taxon>
        <taxon>Methanobacteriota</taxon>
        <taxon>Stenosarchaea group</taxon>
        <taxon>Halobacteria</taxon>
        <taxon>Halobacteriales</taxon>
        <taxon>Natrialbaceae</taxon>
        <taxon>Haloterrigena</taxon>
    </lineage>
</organism>
<sequence length="415" mass="41645">MVAVPASVEILAEPSLTLGLLAWTLAGAALGCCSGLVPGLHANNFALLLAGFAPSIPGRPLFVGCAMLAAGVVHTFVNAVPAMALGVPDAEMAITALPGHRLVLEGRGYEAIRLSALGSLLAVLAAVPLAVPVTRGVTAAYPPIRAHLSLVLAMVVVALIASERTWRTRLGGLVSFALAATLGVLTLDIATDAPLEAGGMLAPLFAGLFGAPVLIDAIRGGGVPPQRDESIAMSRSLVGGTAIAGALAGAVVGYVPGISAAIAAVAVLVVVPGRSGDRGYIVATSGVDTANTIFALFALIAIGQPRTGVMVAFDTVNAPLELPVLVAGIVLAGCVGFVLVIVVGDAYLDLVGRTDYWKISVAVLSLLCCLSYLFTGFIGVGVFAVATAVGLVPIRVGARRVHLMGVLIGPLIVGA</sequence>
<reference evidence="3" key="1">
    <citation type="submission" date="2020-06" db="EMBL/GenBank/DDBJ databases">
        <title>Haloterrigena sp. nov., an extremely halophilic archaeon isolated from a saline sediment.</title>
        <authorList>
            <person name="Liu B.-B."/>
        </authorList>
    </citation>
    <scope>NUCLEOTIDE SEQUENCE</scope>
    <source>
        <strain evidence="3">SYSU A121-1</strain>
    </source>
</reference>
<comment type="caution">
    <text evidence="3">The sequence shown here is derived from an EMBL/GenBank/DDBJ whole genome shotgun (WGS) entry which is preliminary data.</text>
</comment>
<feature type="transmembrane region" description="Helical" evidence="1">
    <location>
        <begin position="173"/>
        <end position="191"/>
    </location>
</feature>
<dbReference type="PANTHER" id="PTHR42204">
    <property type="entry name" value="INTEGRAL MEMBRANE PROTEIN"/>
    <property type="match status" value="1"/>
</dbReference>
<name>A0A8J8GMB4_9EURY</name>
<proteinExistence type="predicted"/>
<feature type="transmembrane region" description="Helical" evidence="1">
    <location>
        <begin position="322"/>
        <end position="344"/>
    </location>
</feature>
<dbReference type="Proteomes" id="UP000728647">
    <property type="component" value="Unassembled WGS sequence"/>
</dbReference>
<accession>A0A8J8GMB4</accession>
<gene>
    <name evidence="3" type="ORF">HT576_12235</name>
</gene>
<feature type="transmembrane region" description="Helical" evidence="1">
    <location>
        <begin position="20"/>
        <end position="41"/>
    </location>
</feature>
<dbReference type="RefSeq" id="WP_174702174.1">
    <property type="nucleotide sequence ID" value="NZ_JABURA010000001.1"/>
</dbReference>
<dbReference type="AlphaFoldDB" id="A0A8J8GMB4"/>
<dbReference type="OrthoDB" id="53365at2157"/>
<feature type="transmembrane region" description="Helical" evidence="1">
    <location>
        <begin position="197"/>
        <end position="218"/>
    </location>
</feature>
<feature type="transmembrane region" description="Helical" evidence="1">
    <location>
        <begin position="111"/>
        <end position="131"/>
    </location>
</feature>
<feature type="transmembrane region" description="Helical" evidence="1">
    <location>
        <begin position="143"/>
        <end position="161"/>
    </location>
</feature>
<feature type="transmembrane region" description="Helical" evidence="1">
    <location>
        <begin position="356"/>
        <end position="374"/>
    </location>
</feature>
<dbReference type="EMBL" id="JABURA010000001">
    <property type="protein sequence ID" value="NUB91785.1"/>
    <property type="molecule type" value="Genomic_DNA"/>
</dbReference>
<feature type="transmembrane region" description="Helical" evidence="1">
    <location>
        <begin position="280"/>
        <end position="302"/>
    </location>
</feature>
<feature type="domain" description="DUF112" evidence="2">
    <location>
        <begin position="21"/>
        <end position="404"/>
    </location>
</feature>
<dbReference type="PANTHER" id="PTHR42204:SF1">
    <property type="entry name" value="INTEGRAL MEMBRANE PROTEIN"/>
    <property type="match status" value="1"/>
</dbReference>
<dbReference type="InterPro" id="IPR002823">
    <property type="entry name" value="DUF112_TM"/>
</dbReference>
<evidence type="ECO:0000256" key="1">
    <source>
        <dbReference type="SAM" id="Phobius"/>
    </source>
</evidence>